<evidence type="ECO:0000313" key="2">
    <source>
        <dbReference type="EMBL" id="TDD74705.1"/>
    </source>
</evidence>
<dbReference type="Proteomes" id="UP000295278">
    <property type="component" value="Unassembled WGS sequence"/>
</dbReference>
<name>A0A4R5AR73_9FLAO</name>
<evidence type="ECO:0000313" key="3">
    <source>
        <dbReference type="Proteomes" id="UP000295278"/>
    </source>
</evidence>
<dbReference type="SUPFAM" id="SSF54427">
    <property type="entry name" value="NTF2-like"/>
    <property type="match status" value="1"/>
</dbReference>
<keyword evidence="3" id="KW-1185">Reference proteome</keyword>
<accession>A0A4R5AR73</accession>
<organism evidence="2 3">
    <name type="scientific">Flavobacterium caseinilyticum</name>
    <dbReference type="NCBI Taxonomy" id="2541732"/>
    <lineage>
        <taxon>Bacteria</taxon>
        <taxon>Pseudomonadati</taxon>
        <taxon>Bacteroidota</taxon>
        <taxon>Flavobacteriia</taxon>
        <taxon>Flavobacteriales</taxon>
        <taxon>Flavobacteriaceae</taxon>
        <taxon>Flavobacterium</taxon>
    </lineage>
</organism>
<reference evidence="2 3" key="1">
    <citation type="submission" date="2019-03" db="EMBL/GenBank/DDBJ databases">
        <title>Flavobacterium AT-3-2 sp. nov., isolated from arctic soil.</title>
        <authorList>
            <person name="Chaudhary D.K."/>
        </authorList>
    </citation>
    <scope>NUCLEOTIDE SEQUENCE [LARGE SCALE GENOMIC DNA]</scope>
    <source>
        <strain evidence="2 3">AT-3-2</strain>
    </source>
</reference>
<dbReference type="OrthoDB" id="117186at2"/>
<gene>
    <name evidence="2" type="ORF">E0F89_14490</name>
</gene>
<feature type="chain" id="PRO_5020574202" evidence="1">
    <location>
        <begin position="19"/>
        <end position="147"/>
    </location>
</feature>
<proteinExistence type="predicted"/>
<comment type="caution">
    <text evidence="2">The sequence shown here is derived from an EMBL/GenBank/DDBJ whole genome shotgun (WGS) entry which is preliminary data.</text>
</comment>
<sequence length="147" mass="16904">MRKILIVIVLFSSSYSQAQNQEIQKVIETFFEAFHAKDTLKLQTLCDETMILQSINENAKGTRLSNEKPEVFFKSIASIPAEIKFQEKILSYSIQVDGSMAHAWTPYEFYVNGKLSHKGVNAFTLFKKDTPENSGWKIVHLIDTRRK</sequence>
<dbReference type="EMBL" id="SMFM01000008">
    <property type="protein sequence ID" value="TDD74705.1"/>
    <property type="molecule type" value="Genomic_DNA"/>
</dbReference>
<dbReference type="RefSeq" id="WP_131910491.1">
    <property type="nucleotide sequence ID" value="NZ_SMFM01000008.1"/>
</dbReference>
<keyword evidence="1" id="KW-0732">Signal</keyword>
<dbReference type="AlphaFoldDB" id="A0A4R5AR73"/>
<protein>
    <submittedName>
        <fullName evidence="2">Nuclear transport factor 2 family protein</fullName>
    </submittedName>
</protein>
<feature type="signal peptide" evidence="1">
    <location>
        <begin position="1"/>
        <end position="18"/>
    </location>
</feature>
<dbReference type="Gene3D" id="3.10.450.50">
    <property type="match status" value="1"/>
</dbReference>
<evidence type="ECO:0000256" key="1">
    <source>
        <dbReference type="SAM" id="SignalP"/>
    </source>
</evidence>
<dbReference type="InterPro" id="IPR032710">
    <property type="entry name" value="NTF2-like_dom_sf"/>
</dbReference>